<dbReference type="OrthoDB" id="408373at2759"/>
<dbReference type="PRINTS" id="PR00412">
    <property type="entry name" value="EPOXHYDRLASE"/>
</dbReference>
<protein>
    <recommendedName>
        <fullName evidence="1">AB hydrolase-1 domain-containing protein</fullName>
    </recommendedName>
</protein>
<sequence length="185" mass="20850">MTHPPTHLEGSISRRSLLVLLDQCPLLPPAEDDDDDIHLHGFPFSSWDWSSQVAFFKLHGYGLIILDMLGYVGMNKPIDPKVYIRSELARDIMDIMDNEGVQKGIIVGHDWGSLPTSRLANLYSDWFSGFRIPVTKKAESPIDQLESIIEQTFGHGSAELEDAVHENQKAYDAYAQNTNNQAKRI</sequence>
<dbReference type="GO" id="GO:0046464">
    <property type="term" value="P:acylglycerol catabolic process"/>
    <property type="evidence" value="ECO:0007669"/>
    <property type="project" value="TreeGrafter"/>
</dbReference>
<name>A0A4V3XFT3_9AGAM</name>
<dbReference type="PANTHER" id="PTHR43798:SF33">
    <property type="entry name" value="HYDROLASE, PUTATIVE (AFU_ORTHOLOGUE AFUA_2G14860)-RELATED"/>
    <property type="match status" value="1"/>
</dbReference>
<dbReference type="Gene3D" id="3.40.50.1820">
    <property type="entry name" value="alpha/beta hydrolase"/>
    <property type="match status" value="1"/>
</dbReference>
<reference evidence="2 3" key="1">
    <citation type="submission" date="2019-02" db="EMBL/GenBank/DDBJ databases">
        <title>Genome sequencing of the rare red list fungi Bondarzewia mesenterica.</title>
        <authorList>
            <person name="Buettner E."/>
            <person name="Kellner H."/>
        </authorList>
    </citation>
    <scope>NUCLEOTIDE SEQUENCE [LARGE SCALE GENOMIC DNA]</scope>
    <source>
        <strain evidence="2 3">DSM 108281</strain>
    </source>
</reference>
<dbReference type="Proteomes" id="UP000310158">
    <property type="component" value="Unassembled WGS sequence"/>
</dbReference>
<evidence type="ECO:0000313" key="3">
    <source>
        <dbReference type="Proteomes" id="UP000310158"/>
    </source>
</evidence>
<proteinExistence type="predicted"/>
<gene>
    <name evidence="2" type="ORF">EW146_g2315</name>
</gene>
<dbReference type="GO" id="GO:0016020">
    <property type="term" value="C:membrane"/>
    <property type="evidence" value="ECO:0007669"/>
    <property type="project" value="TreeGrafter"/>
</dbReference>
<organism evidence="2 3">
    <name type="scientific">Bondarzewia mesenterica</name>
    <dbReference type="NCBI Taxonomy" id="1095465"/>
    <lineage>
        <taxon>Eukaryota</taxon>
        <taxon>Fungi</taxon>
        <taxon>Dikarya</taxon>
        <taxon>Basidiomycota</taxon>
        <taxon>Agaricomycotina</taxon>
        <taxon>Agaricomycetes</taxon>
        <taxon>Russulales</taxon>
        <taxon>Bondarzewiaceae</taxon>
        <taxon>Bondarzewia</taxon>
    </lineage>
</organism>
<dbReference type="GO" id="GO:0047372">
    <property type="term" value="F:monoacylglycerol lipase activity"/>
    <property type="evidence" value="ECO:0007669"/>
    <property type="project" value="TreeGrafter"/>
</dbReference>
<accession>A0A4V3XFT3</accession>
<dbReference type="Pfam" id="PF00561">
    <property type="entry name" value="Abhydrolase_1"/>
    <property type="match status" value="1"/>
</dbReference>
<dbReference type="AlphaFoldDB" id="A0A4V3XFT3"/>
<dbReference type="SUPFAM" id="SSF53474">
    <property type="entry name" value="alpha/beta-Hydrolases"/>
    <property type="match status" value="1"/>
</dbReference>
<comment type="caution">
    <text evidence="2">The sequence shown here is derived from an EMBL/GenBank/DDBJ whole genome shotgun (WGS) entry which is preliminary data.</text>
</comment>
<dbReference type="InterPro" id="IPR029058">
    <property type="entry name" value="AB_hydrolase_fold"/>
</dbReference>
<dbReference type="InterPro" id="IPR000073">
    <property type="entry name" value="AB_hydrolase_1"/>
</dbReference>
<dbReference type="InterPro" id="IPR000639">
    <property type="entry name" value="Epox_hydrolase-like"/>
</dbReference>
<dbReference type="PANTHER" id="PTHR43798">
    <property type="entry name" value="MONOACYLGLYCEROL LIPASE"/>
    <property type="match status" value="1"/>
</dbReference>
<evidence type="ECO:0000259" key="1">
    <source>
        <dbReference type="Pfam" id="PF00561"/>
    </source>
</evidence>
<dbReference type="InterPro" id="IPR050266">
    <property type="entry name" value="AB_hydrolase_sf"/>
</dbReference>
<feature type="domain" description="AB hydrolase-1" evidence="1">
    <location>
        <begin position="39"/>
        <end position="125"/>
    </location>
</feature>
<evidence type="ECO:0000313" key="2">
    <source>
        <dbReference type="EMBL" id="THH18733.1"/>
    </source>
</evidence>
<dbReference type="EMBL" id="SGPL01000066">
    <property type="protein sequence ID" value="THH18733.1"/>
    <property type="molecule type" value="Genomic_DNA"/>
</dbReference>
<keyword evidence="3" id="KW-1185">Reference proteome</keyword>